<gene>
    <name evidence="2" type="ORF">FIBRA_08431</name>
</gene>
<dbReference type="AlphaFoldDB" id="J4H563"/>
<evidence type="ECO:0000313" key="2">
    <source>
        <dbReference type="EMBL" id="CCM06189.1"/>
    </source>
</evidence>
<dbReference type="GeneID" id="24101089"/>
<protein>
    <recommendedName>
        <fullName evidence="4">F-box domain-containing protein</fullName>
    </recommendedName>
</protein>
<reference evidence="2 3" key="1">
    <citation type="journal article" date="2012" name="Appl. Environ. Microbiol.">
        <title>Short-read sequencing for genomic analysis of the brown rot fungus Fibroporia radiculosa.</title>
        <authorList>
            <person name="Tang J.D."/>
            <person name="Perkins A.D."/>
            <person name="Sonstegard T.S."/>
            <person name="Schroeder S.G."/>
            <person name="Burgess S.C."/>
            <person name="Diehl S.V."/>
        </authorList>
    </citation>
    <scope>NUCLEOTIDE SEQUENCE [LARGE SCALE GENOMIC DNA]</scope>
    <source>
        <strain evidence="2 3">TFFH 294</strain>
    </source>
</reference>
<dbReference type="OrthoDB" id="2804474at2759"/>
<name>J4H563_9APHY</name>
<dbReference type="RefSeq" id="XP_012185472.1">
    <property type="nucleotide sequence ID" value="XM_012330082.1"/>
</dbReference>
<dbReference type="Proteomes" id="UP000006352">
    <property type="component" value="Unassembled WGS sequence"/>
</dbReference>
<evidence type="ECO:0000313" key="3">
    <source>
        <dbReference type="Proteomes" id="UP000006352"/>
    </source>
</evidence>
<keyword evidence="3" id="KW-1185">Reference proteome</keyword>
<feature type="region of interest" description="Disordered" evidence="1">
    <location>
        <begin position="353"/>
        <end position="393"/>
    </location>
</feature>
<accession>J4H563</accession>
<organism evidence="2 3">
    <name type="scientific">Fibroporia radiculosa</name>
    <dbReference type="NCBI Taxonomy" id="599839"/>
    <lineage>
        <taxon>Eukaryota</taxon>
        <taxon>Fungi</taxon>
        <taxon>Dikarya</taxon>
        <taxon>Basidiomycota</taxon>
        <taxon>Agaricomycotina</taxon>
        <taxon>Agaricomycetes</taxon>
        <taxon>Polyporales</taxon>
        <taxon>Fibroporiaceae</taxon>
        <taxon>Fibroporia</taxon>
    </lineage>
</organism>
<dbReference type="InParanoid" id="J4H563"/>
<proteinExistence type="predicted"/>
<feature type="compositionally biased region" description="Acidic residues" evidence="1">
    <location>
        <begin position="356"/>
        <end position="375"/>
    </location>
</feature>
<evidence type="ECO:0008006" key="4">
    <source>
        <dbReference type="Google" id="ProtNLM"/>
    </source>
</evidence>
<evidence type="ECO:0000256" key="1">
    <source>
        <dbReference type="SAM" id="MobiDB-lite"/>
    </source>
</evidence>
<dbReference type="HOGENOM" id="CLU_533305_0_0_1"/>
<sequence>MTDPPGAIAPPPPPHLSQELYDMFIDALAVPAGPISRADLLACCLVCRSWVHRARTHLYRQIRLRPLTNLEQYDEIYTKNCLLPYVRQVAIIGCLLRHVYTPDDAGSGLDDDEHPDHSWLDPAAAFLARFQNIELLHLYDLSWGDIKKETRDFFLTHFPDVTMLQLSSVDFWNANQLFRTLESFKHLLALSTDHISWHRANYTRRQMSQTDSMRLRRLMLGQTEAARYGPMITWLLGNRETFTVDEALISWEDTEIKSLVRLLRRIAPTLSCLVYQQSMQLPGSENAEARVATANALLGNPLPIVHAAAANPPAPIAPQVNQVPGTFNAGQINIIEGFNAGLIGFLVAADANDGNEGTDDEEVGDQDNEDDDDNLSDDHVRPSTPIELEDDEPEAEDVIAGFIEEDGNFVAEGEAMRLGLEHLDEAPITESSIKILQARVFCTTMALFGVKLMCQLVSPDTKNFTLVLILPSGWSGPVLRWSNLSSVLDWAAVNNMLAVAAGRVTSGTVLDLVFHGAVGRPLADANSVSLKSALREYLPAVFASGQWRVFWGNTLV</sequence>
<dbReference type="EMBL" id="HE797242">
    <property type="protein sequence ID" value="CCM06189.1"/>
    <property type="molecule type" value="Genomic_DNA"/>
</dbReference>